<comment type="function">
    <text evidence="5">Effector that suppresses plant defense responses during pathogen infection.</text>
</comment>
<comment type="similarity">
    <text evidence="2 5">Belongs to the RxLR effector family.</text>
</comment>
<feature type="chain" id="PRO_5044977932" description="RxLR effector protein" evidence="5">
    <location>
        <begin position="24"/>
        <end position="164"/>
    </location>
</feature>
<feature type="signal peptide" evidence="5">
    <location>
        <begin position="1"/>
        <end position="23"/>
    </location>
</feature>
<organism evidence="6 7">
    <name type="scientific">Phytophthora megakarya</name>
    <dbReference type="NCBI Taxonomy" id="4795"/>
    <lineage>
        <taxon>Eukaryota</taxon>
        <taxon>Sar</taxon>
        <taxon>Stramenopiles</taxon>
        <taxon>Oomycota</taxon>
        <taxon>Peronosporomycetes</taxon>
        <taxon>Peronosporales</taxon>
        <taxon>Peronosporaceae</taxon>
        <taxon>Phytophthora</taxon>
    </lineage>
</organism>
<proteinExistence type="inferred from homology"/>
<accession>A0A225WR41</accession>
<evidence type="ECO:0000313" key="7">
    <source>
        <dbReference type="Proteomes" id="UP000198211"/>
    </source>
</evidence>
<dbReference type="AlphaFoldDB" id="A0A225WR41"/>
<keyword evidence="3 5" id="KW-0964">Secreted</keyword>
<sequence length="164" mass="18261">MRLSCILLAAVSTLIVHQVPVTASVGSDALLTGVMSLEFLHIVCADNSFTDQSRFLRRNKVTEANEEERGLTFAQAIKKVIAENHVKTLVRNQSFSKLDKMDRLVKVDDILDAADKNMASAFQFAQSKNMGADHLMTALHGFKELDDGFINRAVAQYKTFLEKN</sequence>
<dbReference type="OrthoDB" id="146643at2759"/>
<comment type="domain">
    <text evidence="5">The RxLR-dEER motif acts to carry the protein into the host cell cytoplasm through binding to cell surface phosphatidylinositol-3-phosphate.</text>
</comment>
<evidence type="ECO:0000256" key="4">
    <source>
        <dbReference type="ARBA" id="ARBA00022729"/>
    </source>
</evidence>
<keyword evidence="7" id="KW-1185">Reference proteome</keyword>
<evidence type="ECO:0000256" key="1">
    <source>
        <dbReference type="ARBA" id="ARBA00004613"/>
    </source>
</evidence>
<keyword evidence="4 5" id="KW-0732">Signal</keyword>
<evidence type="ECO:0000256" key="3">
    <source>
        <dbReference type="ARBA" id="ARBA00022525"/>
    </source>
</evidence>
<comment type="subcellular location">
    <subcellularLocation>
        <location evidence="1 5">Secreted</location>
    </subcellularLocation>
</comment>
<evidence type="ECO:0000313" key="6">
    <source>
        <dbReference type="EMBL" id="OWZ20074.1"/>
    </source>
</evidence>
<evidence type="ECO:0000256" key="2">
    <source>
        <dbReference type="ARBA" id="ARBA00010400"/>
    </source>
</evidence>
<protein>
    <recommendedName>
        <fullName evidence="5">RxLR effector protein</fullName>
    </recommendedName>
</protein>
<dbReference type="Proteomes" id="UP000198211">
    <property type="component" value="Unassembled WGS sequence"/>
</dbReference>
<name>A0A225WR41_9STRA</name>
<dbReference type="EMBL" id="NBNE01000363">
    <property type="protein sequence ID" value="OWZ20074.1"/>
    <property type="molecule type" value="Genomic_DNA"/>
</dbReference>
<evidence type="ECO:0000256" key="5">
    <source>
        <dbReference type="RuleBase" id="RU367124"/>
    </source>
</evidence>
<comment type="caution">
    <text evidence="6">The sequence shown here is derived from an EMBL/GenBank/DDBJ whole genome shotgun (WGS) entry which is preliminary data.</text>
</comment>
<reference evidence="7" key="1">
    <citation type="submission" date="2017-03" db="EMBL/GenBank/DDBJ databases">
        <title>Phytopthora megakarya and P. palmivora, two closely related causual agents of cacao black pod achieved similar genome size and gene model numbers by different mechanisms.</title>
        <authorList>
            <person name="Ali S."/>
            <person name="Shao J."/>
            <person name="Larry D.J."/>
            <person name="Kronmiller B."/>
            <person name="Shen D."/>
            <person name="Strem M.D."/>
            <person name="Melnick R.L."/>
            <person name="Guiltinan M.J."/>
            <person name="Tyler B.M."/>
            <person name="Meinhardt L.W."/>
            <person name="Bailey B.A."/>
        </authorList>
    </citation>
    <scope>NUCLEOTIDE SEQUENCE [LARGE SCALE GENOMIC DNA]</scope>
    <source>
        <strain evidence="7">zdho120</strain>
    </source>
</reference>
<dbReference type="InterPro" id="IPR031825">
    <property type="entry name" value="RXLR"/>
</dbReference>
<gene>
    <name evidence="6" type="ORF">PHMEG_0005557</name>
</gene>
<dbReference type="Pfam" id="PF16810">
    <property type="entry name" value="RXLR"/>
    <property type="match status" value="1"/>
</dbReference>